<gene>
    <name evidence="14" type="ORF">DZC73_24250</name>
</gene>
<keyword evidence="12" id="KW-0732">Signal</keyword>
<feature type="signal peptide" evidence="12">
    <location>
        <begin position="1"/>
        <end position="36"/>
    </location>
</feature>
<evidence type="ECO:0000256" key="10">
    <source>
        <dbReference type="RuleBase" id="RU362123"/>
    </source>
</evidence>
<comment type="subcellular location">
    <subcellularLocation>
        <location evidence="1 10">Cell inner membrane</location>
        <topology evidence="1 10">Single-pass membrane protein</topology>
        <orientation evidence="1 10">Periplasmic side</orientation>
    </subcellularLocation>
</comment>
<keyword evidence="15" id="KW-1185">Reference proteome</keyword>
<dbReference type="EMBL" id="QUSW01000008">
    <property type="protein sequence ID" value="RQP22122.1"/>
    <property type="molecule type" value="Genomic_DNA"/>
</dbReference>
<evidence type="ECO:0000313" key="15">
    <source>
        <dbReference type="Proteomes" id="UP000267464"/>
    </source>
</evidence>
<keyword evidence="9" id="KW-0472">Membrane</keyword>
<comment type="function">
    <text evidence="10">Interacts with outer membrane receptor proteins that carry out high-affinity binding and energy dependent uptake into the periplasmic space of specific substrates. It could act to transduce energy from the cytoplasmic membrane to specific energy-requiring processes in the outer membrane, resulting in the release into the periplasm of ligands bound by these outer membrane proteins.</text>
</comment>
<keyword evidence="5 10" id="KW-0997">Cell inner membrane</keyword>
<dbReference type="PANTHER" id="PTHR33446">
    <property type="entry name" value="PROTEIN TONB-RELATED"/>
    <property type="match status" value="1"/>
</dbReference>
<comment type="caution">
    <text evidence="14">The sequence shown here is derived from an EMBL/GenBank/DDBJ whole genome shotgun (WGS) entry which is preliminary data.</text>
</comment>
<dbReference type="NCBIfam" id="TIGR01352">
    <property type="entry name" value="tonB_Cterm"/>
    <property type="match status" value="1"/>
</dbReference>
<dbReference type="InterPro" id="IPR037682">
    <property type="entry name" value="TonB_C"/>
</dbReference>
<feature type="domain" description="TonB C-terminal" evidence="13">
    <location>
        <begin position="161"/>
        <end position="245"/>
    </location>
</feature>
<dbReference type="InterPro" id="IPR006260">
    <property type="entry name" value="TonB/TolA_C"/>
</dbReference>
<comment type="similarity">
    <text evidence="2 10">Belongs to the TonB family.</text>
</comment>
<accession>A0A3N7ITF5</accession>
<organism evidence="14 15">
    <name type="scientific">Piscinibacter terrae</name>
    <dbReference type="NCBI Taxonomy" id="2496871"/>
    <lineage>
        <taxon>Bacteria</taxon>
        <taxon>Pseudomonadati</taxon>
        <taxon>Pseudomonadota</taxon>
        <taxon>Betaproteobacteria</taxon>
        <taxon>Burkholderiales</taxon>
        <taxon>Sphaerotilaceae</taxon>
        <taxon>Piscinibacter</taxon>
    </lineage>
</organism>
<evidence type="ECO:0000256" key="1">
    <source>
        <dbReference type="ARBA" id="ARBA00004383"/>
    </source>
</evidence>
<name>A0A3N7ITF5_9BURK</name>
<dbReference type="GO" id="GO:0015031">
    <property type="term" value="P:protein transport"/>
    <property type="evidence" value="ECO:0007669"/>
    <property type="project" value="UniProtKB-UniRule"/>
</dbReference>
<evidence type="ECO:0000256" key="2">
    <source>
        <dbReference type="ARBA" id="ARBA00006555"/>
    </source>
</evidence>
<dbReference type="Gene3D" id="3.30.2420.10">
    <property type="entry name" value="TonB"/>
    <property type="match status" value="1"/>
</dbReference>
<evidence type="ECO:0000256" key="11">
    <source>
        <dbReference type="SAM" id="MobiDB-lite"/>
    </source>
</evidence>
<dbReference type="Proteomes" id="UP000267464">
    <property type="component" value="Unassembled WGS sequence"/>
</dbReference>
<reference evidence="14 15" key="1">
    <citation type="submission" date="2018-08" db="EMBL/GenBank/DDBJ databases">
        <authorList>
            <person name="Khan S.A."/>
            <person name="Jeon C.O."/>
            <person name="Chun B.H."/>
            <person name="Jeong S.E."/>
        </authorList>
    </citation>
    <scope>NUCLEOTIDE SEQUENCE [LARGE SCALE GENOMIC DNA]</scope>
    <source>
        <strain evidence="14 15">S-16</strain>
    </source>
</reference>
<keyword evidence="10" id="KW-0735">Signal-anchor</keyword>
<proteinExistence type="inferred from homology"/>
<protein>
    <recommendedName>
        <fullName evidence="10">Protein TonB</fullName>
    </recommendedName>
</protein>
<evidence type="ECO:0000256" key="5">
    <source>
        <dbReference type="ARBA" id="ARBA00022519"/>
    </source>
</evidence>
<dbReference type="PROSITE" id="PS52015">
    <property type="entry name" value="TONB_CTD"/>
    <property type="match status" value="1"/>
</dbReference>
<dbReference type="RefSeq" id="WP_124542968.1">
    <property type="nucleotide sequence ID" value="NZ_QUSW01000008.1"/>
</dbReference>
<evidence type="ECO:0000256" key="4">
    <source>
        <dbReference type="ARBA" id="ARBA00022475"/>
    </source>
</evidence>
<evidence type="ECO:0000256" key="9">
    <source>
        <dbReference type="ARBA" id="ARBA00023136"/>
    </source>
</evidence>
<dbReference type="GO" id="GO:0005886">
    <property type="term" value="C:plasma membrane"/>
    <property type="evidence" value="ECO:0007669"/>
    <property type="project" value="UniProtKB-SubCell"/>
</dbReference>
<keyword evidence="8" id="KW-1133">Transmembrane helix</keyword>
<evidence type="ECO:0000259" key="13">
    <source>
        <dbReference type="PROSITE" id="PS52015"/>
    </source>
</evidence>
<dbReference type="GO" id="GO:0031992">
    <property type="term" value="F:energy transducer activity"/>
    <property type="evidence" value="ECO:0007669"/>
    <property type="project" value="InterPro"/>
</dbReference>
<keyword evidence="3 10" id="KW-0813">Transport</keyword>
<dbReference type="PRINTS" id="PR01374">
    <property type="entry name" value="TONBPROTEIN"/>
</dbReference>
<dbReference type="InterPro" id="IPR051045">
    <property type="entry name" value="TonB-dependent_transducer"/>
</dbReference>
<evidence type="ECO:0000256" key="3">
    <source>
        <dbReference type="ARBA" id="ARBA00022448"/>
    </source>
</evidence>
<dbReference type="AlphaFoldDB" id="A0A3N7ITF5"/>
<evidence type="ECO:0000313" key="14">
    <source>
        <dbReference type="EMBL" id="RQP22122.1"/>
    </source>
</evidence>
<keyword evidence="4 10" id="KW-1003">Cell membrane</keyword>
<keyword evidence="7 10" id="KW-0653">Protein transport</keyword>
<dbReference type="Pfam" id="PF03544">
    <property type="entry name" value="TonB_C"/>
    <property type="match status" value="1"/>
</dbReference>
<feature type="compositionally biased region" description="Low complexity" evidence="11">
    <location>
        <begin position="81"/>
        <end position="111"/>
    </location>
</feature>
<evidence type="ECO:0000256" key="7">
    <source>
        <dbReference type="ARBA" id="ARBA00022927"/>
    </source>
</evidence>
<feature type="chain" id="PRO_5018314100" description="Protein TonB" evidence="12">
    <location>
        <begin position="37"/>
        <end position="245"/>
    </location>
</feature>
<dbReference type="InterPro" id="IPR003538">
    <property type="entry name" value="TonB"/>
</dbReference>
<keyword evidence="6" id="KW-0812">Transmembrane</keyword>
<dbReference type="OrthoDB" id="1628901at2"/>
<dbReference type="GO" id="GO:0015891">
    <property type="term" value="P:siderophore transport"/>
    <property type="evidence" value="ECO:0007669"/>
    <property type="project" value="InterPro"/>
</dbReference>
<dbReference type="GO" id="GO:0055085">
    <property type="term" value="P:transmembrane transport"/>
    <property type="evidence" value="ECO:0007669"/>
    <property type="project" value="InterPro"/>
</dbReference>
<evidence type="ECO:0000256" key="8">
    <source>
        <dbReference type="ARBA" id="ARBA00022989"/>
    </source>
</evidence>
<evidence type="ECO:0000256" key="12">
    <source>
        <dbReference type="SAM" id="SignalP"/>
    </source>
</evidence>
<dbReference type="GO" id="GO:0030288">
    <property type="term" value="C:outer membrane-bounded periplasmic space"/>
    <property type="evidence" value="ECO:0007669"/>
    <property type="project" value="InterPro"/>
</dbReference>
<feature type="region of interest" description="Disordered" evidence="11">
    <location>
        <begin position="37"/>
        <end position="58"/>
    </location>
</feature>
<feature type="region of interest" description="Disordered" evidence="11">
    <location>
        <begin position="81"/>
        <end position="154"/>
    </location>
</feature>
<sequence>MLSSQTRYPRAAAPSSFKPAAFAAVLIAALAGTSQAQTVPPANGAGPGQSASERASKEGDKVFQWIRILSDKPRKAAAVPAAAPEKAAVAPAPAPAKVATRAAPKPAATDASANSAETAAKSAPREEQLAAAKPVAQPDPTTETKDASASTAAASPVVEVEEEIVLTPLVKSEPQFPASLMRQLRKGLVQVAFTVQPDGSVTDARAVTSTHARLSPSAVSAVQQWKFQPIRHAEQAVVDLGFNLE</sequence>
<dbReference type="SUPFAM" id="SSF74653">
    <property type="entry name" value="TolA/TonB C-terminal domain"/>
    <property type="match status" value="1"/>
</dbReference>
<evidence type="ECO:0000256" key="6">
    <source>
        <dbReference type="ARBA" id="ARBA00022692"/>
    </source>
</evidence>
<reference evidence="14 15" key="2">
    <citation type="submission" date="2018-12" db="EMBL/GenBank/DDBJ databases">
        <title>Rhizobacter gummiphilus sp. nov., a rubber-degrading bacterium isolated from the soil of a botanical garden in Japan.</title>
        <authorList>
            <person name="Shunsuke S.S."/>
        </authorList>
    </citation>
    <scope>NUCLEOTIDE SEQUENCE [LARGE SCALE GENOMIC DNA]</scope>
    <source>
        <strain evidence="14 15">S-16</strain>
    </source>
</reference>